<name>A0A7S0I0B0_9CRYP</name>
<dbReference type="Gene3D" id="1.10.8.1310">
    <property type="match status" value="1"/>
</dbReference>
<sequence>MASEIVQWIAVGGKKKEVRGKGRARHAMNLTNMLNLPPEEMQESLRKAAVTEGFLSPAFRKKIWPRLLRVEVDDTGTSSSLVMRDHREKKQVELDVVRSMLYTDMRKRTREHRLTELSTVIDTILATNPDLHYYQGFNDVCSVAILVMGNDSTALPIAERLAKYHFREAMNKSMFAVQQALHLLMNILKRRDRKLYECLSECEVDPVFALSWILTWFAHDLKSLDKIERLYDFFLASHPLMSLYFSASLLCWRRQQLLPSKGDYSLVHSTMQTLPHDLPLEQLIYDAYRMFQTIPPDSVLASSSLECQRVFTSESMWVAYPYRFSEDSRAVQVQSVSKWKLLRRLIGKPWTLSSMQTLSSLWTRGSIAAAVAIVVKQLPWILRSLSQEDAGWGGRTIGVL</sequence>
<keyword evidence="1" id="KW-0343">GTPase activation</keyword>
<protein>
    <recommendedName>
        <fullName evidence="2">Rab-GAP TBC domain-containing protein</fullName>
    </recommendedName>
</protein>
<proteinExistence type="predicted"/>
<dbReference type="InterPro" id="IPR045913">
    <property type="entry name" value="TBC20/Gyp8-like"/>
</dbReference>
<reference evidence="3" key="1">
    <citation type="submission" date="2021-01" db="EMBL/GenBank/DDBJ databases">
        <authorList>
            <person name="Corre E."/>
            <person name="Pelletier E."/>
            <person name="Niang G."/>
            <person name="Scheremetjew M."/>
            <person name="Finn R."/>
            <person name="Kale V."/>
            <person name="Holt S."/>
            <person name="Cochrane G."/>
            <person name="Meng A."/>
            <person name="Brown T."/>
            <person name="Cohen L."/>
        </authorList>
    </citation>
    <scope>NUCLEOTIDE SEQUENCE</scope>
    <source>
        <strain evidence="3">CCMP325</strain>
    </source>
</reference>
<evidence type="ECO:0000259" key="2">
    <source>
        <dbReference type="PROSITE" id="PS50086"/>
    </source>
</evidence>
<dbReference type="GO" id="GO:0005096">
    <property type="term" value="F:GTPase activator activity"/>
    <property type="evidence" value="ECO:0007669"/>
    <property type="project" value="UniProtKB-KW"/>
</dbReference>
<accession>A0A7S0I0B0</accession>
<dbReference type="SUPFAM" id="SSF47923">
    <property type="entry name" value="Ypt/Rab-GAP domain of gyp1p"/>
    <property type="match status" value="2"/>
</dbReference>
<dbReference type="GO" id="GO:0006888">
    <property type="term" value="P:endoplasmic reticulum to Golgi vesicle-mediated transport"/>
    <property type="evidence" value="ECO:0007669"/>
    <property type="project" value="TreeGrafter"/>
</dbReference>
<dbReference type="InterPro" id="IPR000195">
    <property type="entry name" value="Rab-GAP-TBC_dom"/>
</dbReference>
<dbReference type="AlphaFoldDB" id="A0A7S0I0B0"/>
<organism evidence="3">
    <name type="scientific">Hanusia phi</name>
    <dbReference type="NCBI Taxonomy" id="3032"/>
    <lineage>
        <taxon>Eukaryota</taxon>
        <taxon>Cryptophyceae</taxon>
        <taxon>Pyrenomonadales</taxon>
        <taxon>Geminigeraceae</taxon>
        <taxon>Hanusia</taxon>
    </lineage>
</organism>
<dbReference type="EMBL" id="HBEO01034041">
    <property type="protein sequence ID" value="CAD8507227.1"/>
    <property type="molecule type" value="Transcribed_RNA"/>
</dbReference>
<dbReference type="PROSITE" id="PS50086">
    <property type="entry name" value="TBC_RABGAP"/>
    <property type="match status" value="1"/>
</dbReference>
<dbReference type="GO" id="GO:0005789">
    <property type="term" value="C:endoplasmic reticulum membrane"/>
    <property type="evidence" value="ECO:0007669"/>
    <property type="project" value="TreeGrafter"/>
</dbReference>
<evidence type="ECO:0000313" key="3">
    <source>
        <dbReference type="EMBL" id="CAD8507227.1"/>
    </source>
</evidence>
<dbReference type="InterPro" id="IPR035969">
    <property type="entry name" value="Rab-GAP_TBC_sf"/>
</dbReference>
<dbReference type="Pfam" id="PF00566">
    <property type="entry name" value="RabGAP-TBC"/>
    <property type="match status" value="1"/>
</dbReference>
<gene>
    <name evidence="3" type="ORF">HPHI1048_LOCUS23017</name>
</gene>
<dbReference type="SMART" id="SM00164">
    <property type="entry name" value="TBC"/>
    <property type="match status" value="1"/>
</dbReference>
<evidence type="ECO:0000256" key="1">
    <source>
        <dbReference type="ARBA" id="ARBA00022468"/>
    </source>
</evidence>
<dbReference type="Gene3D" id="1.10.472.80">
    <property type="entry name" value="Ypt/Rab-GAP domain of gyp1p, domain 3"/>
    <property type="match status" value="1"/>
</dbReference>
<feature type="domain" description="Rab-GAP TBC" evidence="2">
    <location>
        <begin position="54"/>
        <end position="238"/>
    </location>
</feature>
<dbReference type="PANTHER" id="PTHR20913">
    <property type="entry name" value="TBC1 DOMAIN FAMILY MEMBER 20/GTPASE"/>
    <property type="match status" value="1"/>
</dbReference>
<dbReference type="PANTHER" id="PTHR20913:SF7">
    <property type="entry name" value="RE60063P"/>
    <property type="match status" value="1"/>
</dbReference>